<protein>
    <submittedName>
        <fullName evidence="1">Uncharacterized protein</fullName>
    </submittedName>
</protein>
<proteinExistence type="predicted"/>
<name>A0A2R6XSY3_MARPO</name>
<sequence>MEVSWATVINKVDASRPRKLADACLLVASMPLIREAAFVPCRSVVDLKAISFSVLILPYLLSTETRTHQFVQVIRCFGNLALREACSTLVPPISCPSEKQVTIIASPTAKLTLLGSMLIIHGGHLHSCRRWSFDPILEGQIAAS</sequence>
<keyword evidence="2" id="KW-1185">Reference proteome</keyword>
<evidence type="ECO:0000313" key="2">
    <source>
        <dbReference type="Proteomes" id="UP000244005"/>
    </source>
</evidence>
<reference evidence="2" key="1">
    <citation type="journal article" date="2017" name="Cell">
        <title>Insights into land plant evolution garnered from the Marchantia polymorpha genome.</title>
        <authorList>
            <person name="Bowman J.L."/>
            <person name="Kohchi T."/>
            <person name="Yamato K.T."/>
            <person name="Jenkins J."/>
            <person name="Shu S."/>
            <person name="Ishizaki K."/>
            <person name="Yamaoka S."/>
            <person name="Nishihama R."/>
            <person name="Nakamura Y."/>
            <person name="Berger F."/>
            <person name="Adam C."/>
            <person name="Aki S.S."/>
            <person name="Althoff F."/>
            <person name="Araki T."/>
            <person name="Arteaga-Vazquez M.A."/>
            <person name="Balasubrmanian S."/>
            <person name="Barry K."/>
            <person name="Bauer D."/>
            <person name="Boehm C.R."/>
            <person name="Briginshaw L."/>
            <person name="Caballero-Perez J."/>
            <person name="Catarino B."/>
            <person name="Chen F."/>
            <person name="Chiyoda S."/>
            <person name="Chovatia M."/>
            <person name="Davies K.M."/>
            <person name="Delmans M."/>
            <person name="Demura T."/>
            <person name="Dierschke T."/>
            <person name="Dolan L."/>
            <person name="Dorantes-Acosta A.E."/>
            <person name="Eklund D.M."/>
            <person name="Florent S.N."/>
            <person name="Flores-Sandoval E."/>
            <person name="Fujiyama A."/>
            <person name="Fukuzawa H."/>
            <person name="Galik B."/>
            <person name="Grimanelli D."/>
            <person name="Grimwood J."/>
            <person name="Grossniklaus U."/>
            <person name="Hamada T."/>
            <person name="Haseloff J."/>
            <person name="Hetherington A.J."/>
            <person name="Higo A."/>
            <person name="Hirakawa Y."/>
            <person name="Hundley H.N."/>
            <person name="Ikeda Y."/>
            <person name="Inoue K."/>
            <person name="Inoue S.I."/>
            <person name="Ishida S."/>
            <person name="Jia Q."/>
            <person name="Kakita M."/>
            <person name="Kanazawa T."/>
            <person name="Kawai Y."/>
            <person name="Kawashima T."/>
            <person name="Kennedy M."/>
            <person name="Kinose K."/>
            <person name="Kinoshita T."/>
            <person name="Kohara Y."/>
            <person name="Koide E."/>
            <person name="Komatsu K."/>
            <person name="Kopischke S."/>
            <person name="Kubo M."/>
            <person name="Kyozuka J."/>
            <person name="Lagercrantz U."/>
            <person name="Lin S.S."/>
            <person name="Lindquist E."/>
            <person name="Lipzen A.M."/>
            <person name="Lu C.W."/>
            <person name="De Luna E."/>
            <person name="Martienssen R.A."/>
            <person name="Minamino N."/>
            <person name="Mizutani M."/>
            <person name="Mizutani M."/>
            <person name="Mochizuki N."/>
            <person name="Monte I."/>
            <person name="Mosher R."/>
            <person name="Nagasaki H."/>
            <person name="Nakagami H."/>
            <person name="Naramoto S."/>
            <person name="Nishitani K."/>
            <person name="Ohtani M."/>
            <person name="Okamoto T."/>
            <person name="Okumura M."/>
            <person name="Phillips J."/>
            <person name="Pollak B."/>
            <person name="Reinders A."/>
            <person name="Rovekamp M."/>
            <person name="Sano R."/>
            <person name="Sawa S."/>
            <person name="Schmid M.W."/>
            <person name="Shirakawa M."/>
            <person name="Solano R."/>
            <person name="Spunde A."/>
            <person name="Suetsugu N."/>
            <person name="Sugano S."/>
            <person name="Sugiyama A."/>
            <person name="Sun R."/>
            <person name="Suzuki Y."/>
            <person name="Takenaka M."/>
            <person name="Takezawa D."/>
            <person name="Tomogane H."/>
            <person name="Tsuzuki M."/>
            <person name="Ueda T."/>
            <person name="Umeda M."/>
            <person name="Ward J.M."/>
            <person name="Watanabe Y."/>
            <person name="Yazaki K."/>
            <person name="Yokoyama R."/>
            <person name="Yoshitake Y."/>
            <person name="Yotsui I."/>
            <person name="Zachgo S."/>
            <person name="Schmutz J."/>
        </authorList>
    </citation>
    <scope>NUCLEOTIDE SEQUENCE [LARGE SCALE GENOMIC DNA]</scope>
    <source>
        <strain evidence="2">Tak-1</strain>
    </source>
</reference>
<dbReference type="AlphaFoldDB" id="A0A2R6XSY3"/>
<evidence type="ECO:0000313" key="1">
    <source>
        <dbReference type="EMBL" id="PTQ49221.1"/>
    </source>
</evidence>
<dbReference type="Gramene" id="Mp7g10990.1">
    <property type="protein sequence ID" value="Mp7g10990.1.cds1"/>
    <property type="gene ID" value="Mp7g10990"/>
</dbReference>
<dbReference type="EMBL" id="KZ772675">
    <property type="protein sequence ID" value="PTQ49221.1"/>
    <property type="molecule type" value="Genomic_DNA"/>
</dbReference>
<dbReference type="Proteomes" id="UP000244005">
    <property type="component" value="Unassembled WGS sequence"/>
</dbReference>
<accession>A0A2R6XSY3</accession>
<gene>
    <name evidence="1" type="ORF">MARPO_0003s0113</name>
</gene>
<organism evidence="1 2">
    <name type="scientific">Marchantia polymorpha</name>
    <name type="common">Common liverwort</name>
    <name type="synonym">Marchantia aquatica</name>
    <dbReference type="NCBI Taxonomy" id="3197"/>
    <lineage>
        <taxon>Eukaryota</taxon>
        <taxon>Viridiplantae</taxon>
        <taxon>Streptophyta</taxon>
        <taxon>Embryophyta</taxon>
        <taxon>Marchantiophyta</taxon>
        <taxon>Marchantiopsida</taxon>
        <taxon>Marchantiidae</taxon>
        <taxon>Marchantiales</taxon>
        <taxon>Marchantiaceae</taxon>
        <taxon>Marchantia</taxon>
    </lineage>
</organism>